<sequence>MSSSSGTLSRHRMMLMLLQNYKSVGSLSADSSVKSRDVSYRHKLESPVGLCPFDAYGDNFGGDTTK</sequence>
<proteinExistence type="predicted"/>
<gene>
    <name evidence="1" type="ORF">HF325_002023</name>
</gene>
<accession>A0A8H7GSZ5</accession>
<reference evidence="1" key="1">
    <citation type="submission" date="2020-10" db="EMBL/GenBank/DDBJ databases">
        <title>The Whole-Genome Sequence of Metschnikowia persimmonesis, a Novel Endophytic Yeast Species Isolated from Medicinal Plant Diospyros kaki Thumb.</title>
        <authorList>
            <person name="Rahmat E."/>
            <person name="Kang Y."/>
        </authorList>
    </citation>
    <scope>NUCLEOTIDE SEQUENCE</scope>
    <source>
        <strain evidence="1">KIOM G15050</strain>
    </source>
</reference>
<dbReference type="Proteomes" id="UP000649328">
    <property type="component" value="Unassembled WGS sequence"/>
</dbReference>
<protein>
    <submittedName>
        <fullName evidence="1">Uncharacterized protein</fullName>
    </submittedName>
</protein>
<comment type="caution">
    <text evidence="1">The sequence shown here is derived from an EMBL/GenBank/DDBJ whole genome shotgun (WGS) entry which is preliminary data.</text>
</comment>
<dbReference type="AlphaFoldDB" id="A0A8H7GSZ5"/>
<evidence type="ECO:0000313" key="2">
    <source>
        <dbReference type="Proteomes" id="UP000649328"/>
    </source>
</evidence>
<keyword evidence="2" id="KW-1185">Reference proteome</keyword>
<dbReference type="EMBL" id="JACBPP010000003">
    <property type="protein sequence ID" value="KAF8002778.1"/>
    <property type="molecule type" value="Genomic_DNA"/>
</dbReference>
<name>A0A8H7GSZ5_9ASCO</name>
<evidence type="ECO:0000313" key="1">
    <source>
        <dbReference type="EMBL" id="KAF8002778.1"/>
    </source>
</evidence>
<organism evidence="1 2">
    <name type="scientific">Metschnikowia pulcherrima</name>
    <dbReference type="NCBI Taxonomy" id="27326"/>
    <lineage>
        <taxon>Eukaryota</taxon>
        <taxon>Fungi</taxon>
        <taxon>Dikarya</taxon>
        <taxon>Ascomycota</taxon>
        <taxon>Saccharomycotina</taxon>
        <taxon>Pichiomycetes</taxon>
        <taxon>Metschnikowiaceae</taxon>
        <taxon>Metschnikowia</taxon>
    </lineage>
</organism>